<keyword evidence="9" id="KW-0472">Membrane</keyword>
<evidence type="ECO:0000256" key="12">
    <source>
        <dbReference type="RuleBase" id="RU000679"/>
    </source>
</evidence>
<evidence type="ECO:0000256" key="4">
    <source>
        <dbReference type="ARBA" id="ARBA00022461"/>
    </source>
</evidence>
<sequence>MFWFMAFVLAGGASFFFISNLFIKFDVMPVIMSLTPQSSTIKDIPFPSITICNMNSMRKTEAERILNSNFEENDVDQKLIHDFCDSTNITQNPEDQNITADWEYIKKFMVKMSQPCHEMLVLCKWHDEPLSCTDLFNPSLTDEGMCCVFNRLNRDLIFQNPRDVSDLNVTFPIDSVDWSPQRGYPENTPADNLPRRPRGSGRHLGLTVVVDTEIDEYFCSSENGKGFKVLLNNPIETPKVSSFGISVAPGHETKMVIIPHIMTATPQLANVDLSKRQCFFETERQLLFYRTYTQRGCTLECEANFTLAFCGCVQYYMPKNKETRICGRIDRKCALNAQSEL</sequence>
<keyword evidence="4 12" id="KW-0894">Sodium channel</keyword>
<keyword evidence="3 12" id="KW-0813">Transport</keyword>
<protein>
    <submittedName>
        <fullName evidence="13">Uncharacterized protein</fullName>
    </submittedName>
</protein>
<dbReference type="PRINTS" id="PR01078">
    <property type="entry name" value="AMINACHANNEL"/>
</dbReference>
<evidence type="ECO:0000313" key="13">
    <source>
        <dbReference type="EMBL" id="CAH1391774.1"/>
    </source>
</evidence>
<dbReference type="GO" id="GO:0015280">
    <property type="term" value="F:ligand-gated sodium channel activity"/>
    <property type="evidence" value="ECO:0007669"/>
    <property type="project" value="TreeGrafter"/>
</dbReference>
<dbReference type="Pfam" id="PF00858">
    <property type="entry name" value="ASC"/>
    <property type="match status" value="1"/>
</dbReference>
<dbReference type="PANTHER" id="PTHR11690">
    <property type="entry name" value="AMILORIDE-SENSITIVE SODIUM CHANNEL-RELATED"/>
    <property type="match status" value="1"/>
</dbReference>
<name>A0A9P0EBB0_NEZVI</name>
<organism evidence="13 14">
    <name type="scientific">Nezara viridula</name>
    <name type="common">Southern green stink bug</name>
    <name type="synonym">Cimex viridulus</name>
    <dbReference type="NCBI Taxonomy" id="85310"/>
    <lineage>
        <taxon>Eukaryota</taxon>
        <taxon>Metazoa</taxon>
        <taxon>Ecdysozoa</taxon>
        <taxon>Arthropoda</taxon>
        <taxon>Hexapoda</taxon>
        <taxon>Insecta</taxon>
        <taxon>Pterygota</taxon>
        <taxon>Neoptera</taxon>
        <taxon>Paraneoptera</taxon>
        <taxon>Hemiptera</taxon>
        <taxon>Heteroptera</taxon>
        <taxon>Panheteroptera</taxon>
        <taxon>Pentatomomorpha</taxon>
        <taxon>Pentatomoidea</taxon>
        <taxon>Pentatomidae</taxon>
        <taxon>Pentatominae</taxon>
        <taxon>Nezara</taxon>
    </lineage>
</organism>
<dbReference type="Proteomes" id="UP001152798">
    <property type="component" value="Chromosome 1"/>
</dbReference>
<evidence type="ECO:0000256" key="8">
    <source>
        <dbReference type="ARBA" id="ARBA00023065"/>
    </source>
</evidence>
<dbReference type="InterPro" id="IPR001873">
    <property type="entry name" value="ENaC"/>
</dbReference>
<evidence type="ECO:0000256" key="5">
    <source>
        <dbReference type="ARBA" id="ARBA00022692"/>
    </source>
</evidence>
<dbReference type="EMBL" id="OV725077">
    <property type="protein sequence ID" value="CAH1391774.1"/>
    <property type="molecule type" value="Genomic_DNA"/>
</dbReference>
<keyword evidence="10 12" id="KW-0739">Sodium transport</keyword>
<gene>
    <name evidence="13" type="ORF">NEZAVI_LOCUS2714</name>
</gene>
<dbReference type="Gene3D" id="2.60.470.10">
    <property type="entry name" value="Acid-sensing ion channels like domains"/>
    <property type="match status" value="1"/>
</dbReference>
<dbReference type="PANTHER" id="PTHR11690:SF243">
    <property type="entry name" value="PICKPOCKET 12-RELATED"/>
    <property type="match status" value="1"/>
</dbReference>
<reference evidence="13" key="1">
    <citation type="submission" date="2022-01" db="EMBL/GenBank/DDBJ databases">
        <authorList>
            <person name="King R."/>
        </authorList>
    </citation>
    <scope>NUCLEOTIDE SEQUENCE</scope>
</reference>
<evidence type="ECO:0000313" key="14">
    <source>
        <dbReference type="Proteomes" id="UP001152798"/>
    </source>
</evidence>
<keyword evidence="14" id="KW-1185">Reference proteome</keyword>
<keyword evidence="6" id="KW-1133">Transmembrane helix</keyword>
<keyword evidence="11 12" id="KW-0407">Ion channel</keyword>
<dbReference type="OrthoDB" id="6021021at2759"/>
<evidence type="ECO:0000256" key="3">
    <source>
        <dbReference type="ARBA" id="ARBA00022448"/>
    </source>
</evidence>
<evidence type="ECO:0000256" key="1">
    <source>
        <dbReference type="ARBA" id="ARBA00004141"/>
    </source>
</evidence>
<evidence type="ECO:0000256" key="11">
    <source>
        <dbReference type="ARBA" id="ARBA00023303"/>
    </source>
</evidence>
<comment type="similarity">
    <text evidence="2 12">Belongs to the amiloride-sensitive sodium channel (TC 1.A.6) family.</text>
</comment>
<comment type="subcellular location">
    <subcellularLocation>
        <location evidence="1">Membrane</location>
        <topology evidence="1">Multi-pass membrane protein</topology>
    </subcellularLocation>
</comment>
<evidence type="ECO:0000256" key="2">
    <source>
        <dbReference type="ARBA" id="ARBA00007193"/>
    </source>
</evidence>
<evidence type="ECO:0000256" key="9">
    <source>
        <dbReference type="ARBA" id="ARBA00023136"/>
    </source>
</evidence>
<keyword evidence="7" id="KW-0915">Sodium</keyword>
<dbReference type="GO" id="GO:0005886">
    <property type="term" value="C:plasma membrane"/>
    <property type="evidence" value="ECO:0007669"/>
    <property type="project" value="TreeGrafter"/>
</dbReference>
<keyword evidence="5 12" id="KW-0812">Transmembrane</keyword>
<accession>A0A9P0EBB0</accession>
<evidence type="ECO:0000256" key="6">
    <source>
        <dbReference type="ARBA" id="ARBA00022989"/>
    </source>
</evidence>
<keyword evidence="8 12" id="KW-0406">Ion transport</keyword>
<dbReference type="AlphaFoldDB" id="A0A9P0EBB0"/>
<evidence type="ECO:0000256" key="7">
    <source>
        <dbReference type="ARBA" id="ARBA00023053"/>
    </source>
</evidence>
<proteinExistence type="inferred from homology"/>
<evidence type="ECO:0000256" key="10">
    <source>
        <dbReference type="ARBA" id="ARBA00023201"/>
    </source>
</evidence>